<reference evidence="9 10" key="1">
    <citation type="journal article" date="2017" name="New Microbes New Infect">
        <title>Genome sequence of 'Leucobacter massiliensis' sp. nov. isolated from human pharynx after travel to the 2014 Hajj.</title>
        <authorList>
            <person name="Leangapichart T."/>
            <person name="Gautret P."/>
            <person name="Nguyen T.T."/>
            <person name="Armstrong N."/>
            <person name="Rolain J.M."/>
        </authorList>
    </citation>
    <scope>NUCLEOTIDE SEQUENCE [LARGE SCALE GENOMIC DNA]</scope>
    <source>
        <strain evidence="9 10">122RC15</strain>
    </source>
</reference>
<feature type="transmembrane region" description="Helical" evidence="7">
    <location>
        <begin position="119"/>
        <end position="138"/>
    </location>
</feature>
<evidence type="ECO:0000313" key="10">
    <source>
        <dbReference type="Proteomes" id="UP000238650"/>
    </source>
</evidence>
<protein>
    <submittedName>
        <fullName evidence="9">Polyprenyl glycosylphosphotransferase</fullName>
    </submittedName>
</protein>
<evidence type="ECO:0000256" key="1">
    <source>
        <dbReference type="ARBA" id="ARBA00004141"/>
    </source>
</evidence>
<proteinExistence type="inferred from homology"/>
<comment type="similarity">
    <text evidence="2">Belongs to the bacterial sugar transferase family.</text>
</comment>
<dbReference type="PANTHER" id="PTHR30576">
    <property type="entry name" value="COLANIC BIOSYNTHESIS UDP-GLUCOSE LIPID CARRIER TRANSFERASE"/>
    <property type="match status" value="1"/>
</dbReference>
<evidence type="ECO:0000256" key="7">
    <source>
        <dbReference type="SAM" id="Phobius"/>
    </source>
</evidence>
<keyword evidence="5 7" id="KW-1133">Transmembrane helix</keyword>
<feature type="transmembrane region" description="Helical" evidence="7">
    <location>
        <begin position="16"/>
        <end position="34"/>
    </location>
</feature>
<keyword evidence="6 7" id="KW-0472">Membrane</keyword>
<sequence length="481" mass="53950">MGVGARVWEQDYRRRLLLSDAVVVLASVFAAQWLRFGAAEQDLHIEPTRSLGFGIGYTVLSFVLAACWLAALAVGGTRDPKVFGAGPAEYRRVLDMTLLVFGLFAIVGFAFRAEIGRGYLLIALPIGLVLLLLSRWLWRKRLHRERLRGRNTYRAIVVGDPEMCVRLAREVCGKPHTGFRLVGAVTNGGSLVGEDLAPGLPVVAGYDGLLDAVDAHRVDALIVTSTDSVSPERLRWLGWELESRRVDMILTLALTDIAGSRIHMRPVSGLPLIHVEHPEFTGHRLLEKRLFDLLASALLIVLLSPVLLVLALLVRLDSPGRVIFKQRRIGVGGRSFWMFKFRTMVEDAEDRLASLLDQSDGNGVLFKMKDDPRITRTGRWLRKYSVDELPQLFNVLRGEMSLVGPRPPLPAEVEQYDKWVHRRLLVKPGITGLWQVSGRSDLSWEESVRLDLYYVENWSLTSDLLILLRTVKTVTHPQGAY</sequence>
<organism evidence="9 10">
    <name type="scientific">Leucobacter massiliensis</name>
    <dbReference type="NCBI Taxonomy" id="1686285"/>
    <lineage>
        <taxon>Bacteria</taxon>
        <taxon>Bacillati</taxon>
        <taxon>Actinomycetota</taxon>
        <taxon>Actinomycetes</taxon>
        <taxon>Micrococcales</taxon>
        <taxon>Microbacteriaceae</taxon>
        <taxon>Leucobacter</taxon>
    </lineage>
</organism>
<dbReference type="Pfam" id="PF13727">
    <property type="entry name" value="CoA_binding_3"/>
    <property type="match status" value="1"/>
</dbReference>
<name>A0A2S9QN59_9MICO</name>
<dbReference type="OrthoDB" id="9808602at2"/>
<evidence type="ECO:0000313" key="9">
    <source>
        <dbReference type="EMBL" id="PRI11017.1"/>
    </source>
</evidence>
<evidence type="ECO:0000256" key="3">
    <source>
        <dbReference type="ARBA" id="ARBA00022679"/>
    </source>
</evidence>
<feature type="transmembrane region" description="Helical" evidence="7">
    <location>
        <begin position="293"/>
        <end position="314"/>
    </location>
</feature>
<evidence type="ECO:0000256" key="6">
    <source>
        <dbReference type="ARBA" id="ARBA00023136"/>
    </source>
</evidence>
<dbReference type="EMBL" id="MWZD01000017">
    <property type="protein sequence ID" value="PRI11017.1"/>
    <property type="molecule type" value="Genomic_DNA"/>
</dbReference>
<dbReference type="AlphaFoldDB" id="A0A2S9QN59"/>
<comment type="caution">
    <text evidence="9">The sequence shown here is derived from an EMBL/GenBank/DDBJ whole genome shotgun (WGS) entry which is preliminary data.</text>
</comment>
<evidence type="ECO:0000256" key="2">
    <source>
        <dbReference type="ARBA" id="ARBA00006464"/>
    </source>
</evidence>
<keyword evidence="3 9" id="KW-0808">Transferase</keyword>
<dbReference type="Pfam" id="PF02397">
    <property type="entry name" value="Bac_transf"/>
    <property type="match status" value="1"/>
</dbReference>
<comment type="subcellular location">
    <subcellularLocation>
        <location evidence="1">Membrane</location>
        <topology evidence="1">Multi-pass membrane protein</topology>
    </subcellularLocation>
</comment>
<dbReference type="InterPro" id="IPR003362">
    <property type="entry name" value="Bact_transf"/>
</dbReference>
<gene>
    <name evidence="9" type="ORF">B4915_09095</name>
</gene>
<evidence type="ECO:0000259" key="8">
    <source>
        <dbReference type="Pfam" id="PF02397"/>
    </source>
</evidence>
<dbReference type="NCBIfam" id="TIGR03025">
    <property type="entry name" value="EPS_sugtrans"/>
    <property type="match status" value="1"/>
</dbReference>
<feature type="transmembrane region" description="Helical" evidence="7">
    <location>
        <begin position="96"/>
        <end position="113"/>
    </location>
</feature>
<dbReference type="InterPro" id="IPR017475">
    <property type="entry name" value="EPS_sugar_tfrase"/>
</dbReference>
<dbReference type="GO" id="GO:0016780">
    <property type="term" value="F:phosphotransferase activity, for other substituted phosphate groups"/>
    <property type="evidence" value="ECO:0007669"/>
    <property type="project" value="TreeGrafter"/>
</dbReference>
<keyword evidence="10" id="KW-1185">Reference proteome</keyword>
<keyword evidence="4 7" id="KW-0812">Transmembrane</keyword>
<feature type="domain" description="Bacterial sugar transferase" evidence="8">
    <location>
        <begin position="288"/>
        <end position="475"/>
    </location>
</feature>
<dbReference type="Proteomes" id="UP000238650">
    <property type="component" value="Unassembled WGS sequence"/>
</dbReference>
<evidence type="ECO:0000256" key="4">
    <source>
        <dbReference type="ARBA" id="ARBA00022692"/>
    </source>
</evidence>
<feature type="transmembrane region" description="Helical" evidence="7">
    <location>
        <begin position="54"/>
        <end position="75"/>
    </location>
</feature>
<evidence type="ECO:0000256" key="5">
    <source>
        <dbReference type="ARBA" id="ARBA00022989"/>
    </source>
</evidence>
<dbReference type="PANTHER" id="PTHR30576:SF10">
    <property type="entry name" value="SLL5057 PROTEIN"/>
    <property type="match status" value="1"/>
</dbReference>
<dbReference type="GO" id="GO:0016020">
    <property type="term" value="C:membrane"/>
    <property type="evidence" value="ECO:0007669"/>
    <property type="project" value="UniProtKB-SubCell"/>
</dbReference>
<accession>A0A2S9QN59</accession>
<dbReference type="RefSeq" id="WP_105805476.1">
    <property type="nucleotide sequence ID" value="NZ_MWZD01000017.1"/>
</dbReference>